<dbReference type="Gene3D" id="2.30.29.30">
    <property type="entry name" value="Pleckstrin-homology domain (PH domain)/Phosphotyrosine-binding domain (PTB)"/>
    <property type="match status" value="1"/>
</dbReference>
<keyword evidence="3" id="KW-0175">Coiled coil</keyword>
<reference evidence="8" key="1">
    <citation type="submission" date="2016-06" db="UniProtKB">
        <authorList>
            <consortium name="WormBaseParasite"/>
        </authorList>
    </citation>
    <scope>IDENTIFICATION</scope>
</reference>
<feature type="compositionally biased region" description="Acidic residues" evidence="4">
    <location>
        <begin position="9"/>
        <end position="18"/>
    </location>
</feature>
<dbReference type="GO" id="GO:0051496">
    <property type="term" value="P:positive regulation of stress fiber assembly"/>
    <property type="evidence" value="ECO:0007669"/>
    <property type="project" value="UniProtKB-ARBA"/>
</dbReference>
<feature type="compositionally biased region" description="Polar residues" evidence="4">
    <location>
        <begin position="329"/>
        <end position="345"/>
    </location>
</feature>
<feature type="coiled-coil region" evidence="3">
    <location>
        <begin position="555"/>
        <end position="589"/>
    </location>
</feature>
<dbReference type="GO" id="GO:0030036">
    <property type="term" value="P:actin cytoskeleton organization"/>
    <property type="evidence" value="ECO:0007669"/>
    <property type="project" value="TreeGrafter"/>
</dbReference>
<dbReference type="InterPro" id="IPR011993">
    <property type="entry name" value="PH-like_dom_sf"/>
</dbReference>
<dbReference type="SUPFAM" id="SSF48065">
    <property type="entry name" value="DBL homology domain (DH-domain)"/>
    <property type="match status" value="1"/>
</dbReference>
<evidence type="ECO:0000259" key="5">
    <source>
        <dbReference type="PROSITE" id="PS50010"/>
    </source>
</evidence>
<sequence>MEKSRITENEADESDSSSDDSNYYKPLRRRRSATVSPAAGTRFRHHSKSRRRSEMSLTAHKQAPSLRRPDGSYVSPRYEHKDSLRKTNSMPSFEEAQKAHVEAIRHLLDLFPISPCNQSSSAHEVWQSHRQNVVPKMVESESEDDIINTDIEELRDAAQSIQSLQRVLKVPPESTNINVEMVDRRTNCPVEGDSSSESLRQSGIASRLGGHPRGVIQFLPSAKQTEFFPTLDTYNTYNKNKKMDKKSLLRRKTSLPEIYDQVYNSSDIIRPKAVNNAYKSGRWSFRSDIPNLQYSSKNAELMEQKPTIDSIAGGSRFSKLLKSLRSSRQNSPEPQSSNSWNPMIYTSTSSSSSNPLMQADLLLWNKRSRTSIRRHNDVRNMAIRELCDTEKTFVENLEYLTQKYMRPLRQPLECTLIDPILADKIFYKVPEILIHHQHFLAALSDRLDTFQTDARIGDVLLSHFRKQSMVDTYIAFVDNFKFSKQSIKQARERPAFEKYYMRCRRDHRNKLDLDSLLISPIQRVPRYELILKQIIKHTSVEHADYDSLLVAQTYIHELATKINRQKEESEEMEQRLREIEAIVDGLDDLVTTGRSFNRYDVVTVLGVNQNKQRCLFLMSDQIIVTNVRGKSSTSFHSSDFLDNNRFKLLFKISLDDVVIAKDTLSLLHAAEIELQNVQEDINIVKKMTELSKLLKKPNIELTNMLDNLEIEMMRRKRLLQEQLTSDPLLTIVQLQITTTNGVGVLVIQFPNADRRAIWEHALIKAKTALKNELQNEERPNHLKSFITHRTRPGLTFSAAAATLGKSVEEAPNVWVCTSDKFSGQVAVINVNDEPTIESTTNIGNAAIIAICSVPAPRKKRKLPKLVDSPSRDLPGLELDSTSSESGDSDLETVRRNVQSTVWIGNEDGEIFVFNFLDNVRLKACEMMARLSMPIDDIVYLEEKVFVSISSGSNIQLLHFERNKEGKWDLDNPKSVQIDFRRRMKPMVVAASRLCFASGNSIYLLNTSSLQIEKQATVSASAMETVSCLAVLGSTIFVAMNKSSIVKVINAFTLDCQQEFSVSHVVNKALSSSEDIIRKHKMGCLRITSLLCCNNRLWIGTSAGIVINTLIPNNKTSNWAPSLNGVKHLKLCATDRLISVLYKKQCLFYSDYMFRLISVCQAGHIGPCRFLTAVSATATSSFNSRRRRMSLSAPILQQIEQIDIQTGNEYADEEQAQLKIHSIGQNCKQPKASKTTQSNLTEAIVECDEIEEKNVAKNEKPNISDKLKNSSCCDSVCRMDHYKSATNSAIHTNELAKTKENEIFQTSRNFKICQTRANRSKPMHRQAQPESNFVKPNAYSRQKCICKGICEKSSRKHRRVNLSAQKKSTLRIRCLHRRRIIAIKQDADASFLD</sequence>
<feature type="region of interest" description="Disordered" evidence="4">
    <location>
        <begin position="324"/>
        <end position="353"/>
    </location>
</feature>
<dbReference type="InterPro" id="IPR015943">
    <property type="entry name" value="WD40/YVTN_repeat-like_dom_sf"/>
</dbReference>
<dbReference type="Pfam" id="PF19056">
    <property type="entry name" value="WD40_2"/>
    <property type="match status" value="1"/>
</dbReference>
<evidence type="ECO:0000256" key="1">
    <source>
        <dbReference type="ARBA" id="ARBA00022553"/>
    </source>
</evidence>
<feature type="domain" description="DH" evidence="5">
    <location>
        <begin position="378"/>
        <end position="565"/>
    </location>
</feature>
<dbReference type="GO" id="GO:0035556">
    <property type="term" value="P:intracellular signal transduction"/>
    <property type="evidence" value="ECO:0007669"/>
    <property type="project" value="InterPro"/>
</dbReference>
<evidence type="ECO:0000256" key="2">
    <source>
        <dbReference type="ARBA" id="ARBA00022658"/>
    </source>
</evidence>
<feature type="region of interest" description="Disordered" evidence="4">
    <location>
        <begin position="861"/>
        <end position="891"/>
    </location>
</feature>
<feature type="compositionally biased region" description="Polar residues" evidence="4">
    <location>
        <begin position="193"/>
        <end position="204"/>
    </location>
</feature>
<dbReference type="SMART" id="SM00325">
    <property type="entry name" value="RhoGEF"/>
    <property type="match status" value="1"/>
</dbReference>
<dbReference type="InterPro" id="IPR035899">
    <property type="entry name" value="DBL_dom_sf"/>
</dbReference>
<dbReference type="OrthoDB" id="4066896at2759"/>
<feature type="region of interest" description="Disordered" evidence="4">
    <location>
        <begin position="187"/>
        <end position="206"/>
    </location>
</feature>
<organism evidence="8">
    <name type="scientific">Onchocerca ochengi</name>
    <name type="common">Filarial nematode worm</name>
    <dbReference type="NCBI Taxonomy" id="42157"/>
    <lineage>
        <taxon>Eukaryota</taxon>
        <taxon>Metazoa</taxon>
        <taxon>Ecdysozoa</taxon>
        <taxon>Nematoda</taxon>
        <taxon>Chromadorea</taxon>
        <taxon>Rhabditida</taxon>
        <taxon>Spirurina</taxon>
        <taxon>Spiruromorpha</taxon>
        <taxon>Filarioidea</taxon>
        <taxon>Onchocercidae</taxon>
        <taxon>Onchocerca</taxon>
    </lineage>
</organism>
<feature type="compositionally biased region" description="Basic residues" evidence="4">
    <location>
        <begin position="42"/>
        <end position="51"/>
    </location>
</feature>
<dbReference type="InterPro" id="IPR039919">
    <property type="entry name" value="ARHGEF10/ARHGEF17"/>
</dbReference>
<gene>
    <name evidence="6" type="ORF">NOO_LOCUS958</name>
</gene>
<dbReference type="InterPro" id="IPR001331">
    <property type="entry name" value="GDS_CDC24_CS"/>
</dbReference>
<evidence type="ECO:0000313" key="7">
    <source>
        <dbReference type="Proteomes" id="UP000271087"/>
    </source>
</evidence>
<dbReference type="GO" id="GO:0005085">
    <property type="term" value="F:guanyl-nucleotide exchange factor activity"/>
    <property type="evidence" value="ECO:0007669"/>
    <property type="project" value="UniProtKB-KW"/>
</dbReference>
<evidence type="ECO:0000256" key="3">
    <source>
        <dbReference type="SAM" id="Coils"/>
    </source>
</evidence>
<dbReference type="FunFam" id="1.20.900.10:FF:000003">
    <property type="entry name" value="Rho guanine nucleotide exchange factor 10 like"/>
    <property type="match status" value="1"/>
</dbReference>
<evidence type="ECO:0000313" key="8">
    <source>
        <dbReference type="WBParaSite" id="nOo.2.0.1.t00958-RA"/>
    </source>
</evidence>
<dbReference type="SUPFAM" id="SSF50729">
    <property type="entry name" value="PH domain-like"/>
    <property type="match status" value="1"/>
</dbReference>
<dbReference type="Pfam" id="PF00621">
    <property type="entry name" value="RhoGEF"/>
    <property type="match status" value="1"/>
</dbReference>
<dbReference type="EMBL" id="UYRW01000108">
    <property type="protein sequence ID" value="VDK63181.1"/>
    <property type="molecule type" value="Genomic_DNA"/>
</dbReference>
<proteinExistence type="predicted"/>
<dbReference type="STRING" id="42157.A0A182DZ50"/>
<evidence type="ECO:0000256" key="4">
    <source>
        <dbReference type="SAM" id="MobiDB-lite"/>
    </source>
</evidence>
<protein>
    <submittedName>
        <fullName evidence="8">DH domain-containing protein</fullName>
    </submittedName>
</protein>
<feature type="coiled-coil region" evidence="3">
    <location>
        <begin position="660"/>
        <end position="687"/>
    </location>
</feature>
<keyword evidence="2" id="KW-0344">Guanine-nucleotide releasing factor</keyword>
<reference evidence="6 7" key="2">
    <citation type="submission" date="2018-08" db="EMBL/GenBank/DDBJ databases">
        <authorList>
            <person name="Laetsch R D."/>
            <person name="Stevens L."/>
            <person name="Kumar S."/>
            <person name="Blaxter L. M."/>
        </authorList>
    </citation>
    <scope>NUCLEOTIDE SEQUENCE [LARGE SCALE GENOMIC DNA]</scope>
</reference>
<dbReference type="PANTHER" id="PTHR12877">
    <property type="entry name" value="RHO GUANINE NUCLEOTIDE EXCHANGE FACTOR"/>
    <property type="match status" value="1"/>
</dbReference>
<dbReference type="CDD" id="cd00160">
    <property type="entry name" value="RhoGEF"/>
    <property type="match status" value="1"/>
</dbReference>
<dbReference type="InterPro" id="IPR000219">
    <property type="entry name" value="DH_dom"/>
</dbReference>
<dbReference type="WBParaSite" id="nOo.2.0.1.t00958-RA">
    <property type="protein sequence ID" value="nOo.2.0.1.t00958-RA"/>
    <property type="gene ID" value="nOo.2.0.1.g00958"/>
</dbReference>
<dbReference type="PANTHER" id="PTHR12877:SF15">
    <property type="entry name" value="RHO GUANINE NUCLEOTIDE EXCHANGE FACTOR 17"/>
    <property type="match status" value="1"/>
</dbReference>
<name>A0A182DZ50_ONCOC</name>
<keyword evidence="1" id="KW-0597">Phosphoprotein</keyword>
<feature type="region of interest" description="Disordered" evidence="4">
    <location>
        <begin position="1"/>
        <end position="87"/>
    </location>
</feature>
<dbReference type="PROSITE" id="PS00741">
    <property type="entry name" value="DH_1"/>
    <property type="match status" value="1"/>
</dbReference>
<evidence type="ECO:0000313" key="6">
    <source>
        <dbReference type="EMBL" id="VDK63181.1"/>
    </source>
</evidence>
<dbReference type="PROSITE" id="PS50010">
    <property type="entry name" value="DH_2"/>
    <property type="match status" value="1"/>
</dbReference>
<dbReference type="Gene3D" id="1.20.900.10">
    <property type="entry name" value="Dbl homology (DH) domain"/>
    <property type="match status" value="1"/>
</dbReference>
<dbReference type="SUPFAM" id="SSF50978">
    <property type="entry name" value="WD40 repeat-like"/>
    <property type="match status" value="1"/>
</dbReference>
<dbReference type="GO" id="GO:0005737">
    <property type="term" value="C:cytoplasm"/>
    <property type="evidence" value="ECO:0007669"/>
    <property type="project" value="UniProtKB-ARBA"/>
</dbReference>
<dbReference type="Gene3D" id="2.130.10.10">
    <property type="entry name" value="YVTN repeat-like/Quinoprotein amine dehydrogenase"/>
    <property type="match status" value="1"/>
</dbReference>
<accession>A0A182DZ50</accession>
<dbReference type="InterPro" id="IPR036322">
    <property type="entry name" value="WD40_repeat_dom_sf"/>
</dbReference>
<dbReference type="Proteomes" id="UP000271087">
    <property type="component" value="Unassembled WGS sequence"/>
</dbReference>
<keyword evidence="7" id="KW-1185">Reference proteome</keyword>